<dbReference type="RefSeq" id="WP_066701087.1">
    <property type="nucleotide sequence ID" value="NZ_AP018664.1"/>
</dbReference>
<dbReference type="KEGG" id="sami:SAMIE_1032210"/>
<dbReference type="Gene3D" id="3.90.550.10">
    <property type="entry name" value="Spore Coat Polysaccharide Biosynthesis Protein SpsA, Chain A"/>
    <property type="match status" value="1"/>
</dbReference>
<evidence type="ECO:0000313" key="3">
    <source>
        <dbReference type="Proteomes" id="UP000279959"/>
    </source>
</evidence>
<name>A0A494WFD0_9SPHN</name>
<dbReference type="CDD" id="cd00761">
    <property type="entry name" value="Glyco_tranf_GTA_type"/>
    <property type="match status" value="1"/>
</dbReference>
<dbReference type="PANTHER" id="PTHR43685">
    <property type="entry name" value="GLYCOSYLTRANSFERASE"/>
    <property type="match status" value="1"/>
</dbReference>
<dbReference type="PANTHER" id="PTHR43685:SF2">
    <property type="entry name" value="GLYCOSYLTRANSFERASE 2-LIKE DOMAIN-CONTAINING PROTEIN"/>
    <property type="match status" value="1"/>
</dbReference>
<keyword evidence="2" id="KW-0808">Transferase</keyword>
<reference evidence="2 3" key="1">
    <citation type="submission" date="2018-05" db="EMBL/GenBank/DDBJ databases">
        <title>Complete Genome Sequence of the Nonylphenol-Degrading Bacterium Sphingobium amiense DSM 16289T.</title>
        <authorList>
            <person name="Ootsuka M."/>
            <person name="Nishizawa T."/>
            <person name="Ohta H."/>
        </authorList>
    </citation>
    <scope>NUCLEOTIDE SEQUENCE [LARGE SCALE GENOMIC DNA]</scope>
    <source>
        <strain evidence="2 3">DSM 16289</strain>
    </source>
</reference>
<dbReference type="EMBL" id="AP018664">
    <property type="protein sequence ID" value="BBD99720.1"/>
    <property type="molecule type" value="Genomic_DNA"/>
</dbReference>
<dbReference type="GO" id="GO:0016740">
    <property type="term" value="F:transferase activity"/>
    <property type="evidence" value="ECO:0007669"/>
    <property type="project" value="UniProtKB-KW"/>
</dbReference>
<keyword evidence="3" id="KW-1185">Reference proteome</keyword>
<accession>A0A494WFD0</accession>
<dbReference type="Pfam" id="PF00535">
    <property type="entry name" value="Glycos_transf_2"/>
    <property type="match status" value="1"/>
</dbReference>
<organism evidence="2 3">
    <name type="scientific">Sphingobium amiense</name>
    <dbReference type="NCBI Taxonomy" id="135719"/>
    <lineage>
        <taxon>Bacteria</taxon>
        <taxon>Pseudomonadati</taxon>
        <taxon>Pseudomonadota</taxon>
        <taxon>Alphaproteobacteria</taxon>
        <taxon>Sphingomonadales</taxon>
        <taxon>Sphingomonadaceae</taxon>
        <taxon>Sphingobium</taxon>
    </lineage>
</organism>
<sequence>MSFTADTHVPRVSVVIPAYNSAALIGATLRTVIDQTMPDWEAIIVDDCSTDDLAAVIDGFADPRIRLIRHRVNGGASAARNTGIAAAKGRFIAFLDADDAWVPDKLERQLAAVLAQPDPDRVFCVTRMVVTLGDGRQLIRPVRGKRPDERMDEFIFVEAGFCQTSTFLASADLIRSIGGFRLLPIGEDHLFAIDLCNAGAQYLLIDAALATYVNEIRDNRLSRMTSLEDGKIFMAAVRDTLSPRAMLAYHSRYLGAWELRRNPLAGLALLFRAVAAGVLSPRQAAILLMRSVISHDLYHKIRAKILFRQEN</sequence>
<evidence type="ECO:0000313" key="2">
    <source>
        <dbReference type="EMBL" id="BBD99720.1"/>
    </source>
</evidence>
<gene>
    <name evidence="2" type="ORF">SAMIE_1032210</name>
</gene>
<dbReference type="SUPFAM" id="SSF53448">
    <property type="entry name" value="Nucleotide-diphospho-sugar transferases"/>
    <property type="match status" value="1"/>
</dbReference>
<dbReference type="Proteomes" id="UP000279959">
    <property type="component" value="Chromosome"/>
</dbReference>
<dbReference type="InterPro" id="IPR050834">
    <property type="entry name" value="Glycosyltransf_2"/>
</dbReference>
<proteinExistence type="predicted"/>
<feature type="domain" description="Glycosyltransferase 2-like" evidence="1">
    <location>
        <begin position="13"/>
        <end position="174"/>
    </location>
</feature>
<protein>
    <submittedName>
        <fullName evidence="2">Glycosyltransferase family 2 protein</fullName>
    </submittedName>
</protein>
<evidence type="ECO:0000259" key="1">
    <source>
        <dbReference type="Pfam" id="PF00535"/>
    </source>
</evidence>
<dbReference type="InterPro" id="IPR029044">
    <property type="entry name" value="Nucleotide-diphossugar_trans"/>
</dbReference>
<dbReference type="InterPro" id="IPR001173">
    <property type="entry name" value="Glyco_trans_2-like"/>
</dbReference>
<dbReference type="AlphaFoldDB" id="A0A494WFD0"/>